<dbReference type="EMBL" id="KZ825477">
    <property type="protein sequence ID" value="PYI34303.1"/>
    <property type="molecule type" value="Genomic_DNA"/>
</dbReference>
<sequence>MTKRSFSNLTYSLVQISLSPSSTLAFIDFYFCIGWRRGREGSRWHGAEHLSLATRPSKSDTRASTYPPESLLQNNPTKHNAAKHPHSKHASITPSPTPPPFPRVLRRLHTFINSDGAHQTNRTPSVREYDEITFKTTM</sequence>
<proteinExistence type="predicted"/>
<gene>
    <name evidence="2" type="ORF">BP00DRAFT_76090</name>
</gene>
<feature type="compositionally biased region" description="Basic residues" evidence="1">
    <location>
        <begin position="80"/>
        <end position="89"/>
    </location>
</feature>
<dbReference type="AlphaFoldDB" id="A0A2V5IJQ0"/>
<accession>A0A2V5IJQ0</accession>
<keyword evidence="3" id="KW-1185">Reference proteome</keyword>
<dbReference type="Proteomes" id="UP000248817">
    <property type="component" value="Unassembled WGS sequence"/>
</dbReference>
<feature type="region of interest" description="Disordered" evidence="1">
    <location>
        <begin position="51"/>
        <end position="101"/>
    </location>
</feature>
<evidence type="ECO:0000313" key="2">
    <source>
        <dbReference type="EMBL" id="PYI34303.1"/>
    </source>
</evidence>
<evidence type="ECO:0000256" key="1">
    <source>
        <dbReference type="SAM" id="MobiDB-lite"/>
    </source>
</evidence>
<name>A0A2V5IJQ0_9EURO</name>
<evidence type="ECO:0000313" key="3">
    <source>
        <dbReference type="Proteomes" id="UP000248817"/>
    </source>
</evidence>
<organism evidence="2 3">
    <name type="scientific">Aspergillus indologenus CBS 114.80</name>
    <dbReference type="NCBI Taxonomy" id="1450541"/>
    <lineage>
        <taxon>Eukaryota</taxon>
        <taxon>Fungi</taxon>
        <taxon>Dikarya</taxon>
        <taxon>Ascomycota</taxon>
        <taxon>Pezizomycotina</taxon>
        <taxon>Eurotiomycetes</taxon>
        <taxon>Eurotiomycetidae</taxon>
        <taxon>Eurotiales</taxon>
        <taxon>Aspergillaceae</taxon>
        <taxon>Aspergillus</taxon>
        <taxon>Aspergillus subgen. Circumdati</taxon>
    </lineage>
</organism>
<reference evidence="2 3" key="1">
    <citation type="submission" date="2018-02" db="EMBL/GenBank/DDBJ databases">
        <title>The genomes of Aspergillus section Nigri reveals drivers in fungal speciation.</title>
        <authorList>
            <consortium name="DOE Joint Genome Institute"/>
            <person name="Vesth T.C."/>
            <person name="Nybo J."/>
            <person name="Theobald S."/>
            <person name="Brandl J."/>
            <person name="Frisvad J.C."/>
            <person name="Nielsen K.F."/>
            <person name="Lyhne E.K."/>
            <person name="Kogle M.E."/>
            <person name="Kuo A."/>
            <person name="Riley R."/>
            <person name="Clum A."/>
            <person name="Nolan M."/>
            <person name="Lipzen A."/>
            <person name="Salamov A."/>
            <person name="Henrissat B."/>
            <person name="Wiebenga A."/>
            <person name="De vries R.P."/>
            <person name="Grigoriev I.V."/>
            <person name="Mortensen U.H."/>
            <person name="Andersen M.R."/>
            <person name="Baker S.E."/>
        </authorList>
    </citation>
    <scope>NUCLEOTIDE SEQUENCE [LARGE SCALE GENOMIC DNA]</scope>
    <source>
        <strain evidence="2 3">CBS 114.80</strain>
    </source>
</reference>
<protein>
    <submittedName>
        <fullName evidence="2">Uncharacterized protein</fullName>
    </submittedName>
</protein>